<dbReference type="EMBL" id="SHKL01000001">
    <property type="protein sequence ID" value="RZT87333.1"/>
    <property type="molecule type" value="Genomic_DNA"/>
</dbReference>
<feature type="region of interest" description="Disordered" evidence="1">
    <location>
        <begin position="1"/>
        <end position="79"/>
    </location>
</feature>
<accession>A0A4Q7V3R0</accession>
<feature type="compositionally biased region" description="Acidic residues" evidence="1">
    <location>
        <begin position="177"/>
        <end position="195"/>
    </location>
</feature>
<sequence>MTDNTNDDGDRLGGRHWTYGPGVSAGADRPGRWPERNDADGWYSSGADGAHQRHLDELAHTEDDDRADHDDATGVDDAAEDDGWLIVDLAAPDGVRPLTAVEYDELRDHPRAGLEPADAGGPARRVKEDTAAAIERAHQAVREATDAPVRRSQQLDNARRADLASTDSYACCREIGRDDDEQTAESDTAELGEAR</sequence>
<evidence type="ECO:0000313" key="2">
    <source>
        <dbReference type="EMBL" id="RZT87333.1"/>
    </source>
</evidence>
<name>A0A4Q7V3R0_PSEST</name>
<evidence type="ECO:0000313" key="3">
    <source>
        <dbReference type="Proteomes" id="UP000291591"/>
    </source>
</evidence>
<dbReference type="AlphaFoldDB" id="A0A4Q7V3R0"/>
<feature type="compositionally biased region" description="Basic and acidic residues" evidence="1">
    <location>
        <begin position="50"/>
        <end position="72"/>
    </location>
</feature>
<proteinExistence type="predicted"/>
<comment type="caution">
    <text evidence="2">The sequence shown here is derived from an EMBL/GenBank/DDBJ whole genome shotgun (WGS) entry which is preliminary data.</text>
</comment>
<keyword evidence="3" id="KW-1185">Reference proteome</keyword>
<feature type="compositionally biased region" description="Basic and acidic residues" evidence="1">
    <location>
        <begin position="29"/>
        <end position="39"/>
    </location>
</feature>
<gene>
    <name evidence="2" type="ORF">EV383_4252</name>
</gene>
<organism evidence="2 3">
    <name type="scientific">Pseudonocardia sediminis</name>
    <dbReference type="NCBI Taxonomy" id="1397368"/>
    <lineage>
        <taxon>Bacteria</taxon>
        <taxon>Bacillati</taxon>
        <taxon>Actinomycetota</taxon>
        <taxon>Actinomycetes</taxon>
        <taxon>Pseudonocardiales</taxon>
        <taxon>Pseudonocardiaceae</taxon>
        <taxon>Pseudonocardia</taxon>
    </lineage>
</organism>
<feature type="region of interest" description="Disordered" evidence="1">
    <location>
        <begin position="140"/>
        <end position="195"/>
    </location>
</feature>
<evidence type="ECO:0000256" key="1">
    <source>
        <dbReference type="SAM" id="MobiDB-lite"/>
    </source>
</evidence>
<reference evidence="2 3" key="1">
    <citation type="submission" date="2019-02" db="EMBL/GenBank/DDBJ databases">
        <title>Sequencing the genomes of 1000 actinobacteria strains.</title>
        <authorList>
            <person name="Klenk H.-P."/>
        </authorList>
    </citation>
    <scope>NUCLEOTIDE SEQUENCE [LARGE SCALE GENOMIC DNA]</scope>
    <source>
        <strain evidence="2 3">DSM 45779</strain>
    </source>
</reference>
<feature type="compositionally biased region" description="Basic and acidic residues" evidence="1">
    <location>
        <begin position="140"/>
        <end position="149"/>
    </location>
</feature>
<protein>
    <submittedName>
        <fullName evidence="2">Uncharacterized protein</fullName>
    </submittedName>
</protein>
<feature type="region of interest" description="Disordered" evidence="1">
    <location>
        <begin position="107"/>
        <end position="128"/>
    </location>
</feature>
<dbReference type="Proteomes" id="UP000291591">
    <property type="component" value="Unassembled WGS sequence"/>
</dbReference>
<dbReference type="RefSeq" id="WP_130291503.1">
    <property type="nucleotide sequence ID" value="NZ_SHKL01000001.1"/>
</dbReference>